<proteinExistence type="inferred from homology"/>
<evidence type="ECO:0000256" key="15">
    <source>
        <dbReference type="HAMAP-Rule" id="MF_00103"/>
    </source>
</evidence>
<feature type="binding site" evidence="15">
    <location>
        <position position="154"/>
    </location>
    <ligand>
        <name>DNA</name>
        <dbReference type="ChEBI" id="CHEBI:16991"/>
    </ligand>
</feature>
<keyword evidence="4 15" id="KW-0479">Metal-binding</keyword>
<dbReference type="InterPro" id="IPR015886">
    <property type="entry name" value="H2TH_FPG"/>
</dbReference>
<dbReference type="SUPFAM" id="SSF81624">
    <property type="entry name" value="N-terminal domain of MutM-like DNA repair proteins"/>
    <property type="match status" value="1"/>
</dbReference>
<dbReference type="GO" id="GO:0008270">
    <property type="term" value="F:zinc ion binding"/>
    <property type="evidence" value="ECO:0007669"/>
    <property type="project" value="UniProtKB-UniRule"/>
</dbReference>
<comment type="function">
    <text evidence="15">Involved in base excision repair of DNA damaged by oxidation or by mutagenic agents. Acts as DNA glycosylase that recognizes and removes damaged bases. Has a preference for oxidized purines, such as 7,8-dihydro-8-oxoguanine (8-oxoG). Has AP (apurinic/apyrimidinic) lyase activity and introduces nicks in the DNA strand. Cleaves the DNA backbone by beta-delta elimination to generate a single-strand break at the site of the removed base with both 3'- and 5'-phosphates.</text>
</comment>
<dbReference type="NCBIfam" id="NF002211">
    <property type="entry name" value="PRK01103.1"/>
    <property type="match status" value="1"/>
</dbReference>
<keyword evidence="5 15" id="KW-0227">DNA damage</keyword>
<evidence type="ECO:0000256" key="13">
    <source>
        <dbReference type="ARBA" id="ARBA00023295"/>
    </source>
</evidence>
<feature type="binding site" evidence="15">
    <location>
        <position position="114"/>
    </location>
    <ligand>
        <name>DNA</name>
        <dbReference type="ChEBI" id="CHEBI:16991"/>
    </ligand>
</feature>
<evidence type="ECO:0000256" key="2">
    <source>
        <dbReference type="ARBA" id="ARBA00009409"/>
    </source>
</evidence>
<feature type="active site" description="Schiff-base intermediate with DNA" evidence="15">
    <location>
        <position position="2"/>
    </location>
</feature>
<dbReference type="PANTHER" id="PTHR22993">
    <property type="entry name" value="FORMAMIDOPYRIMIDINE-DNA GLYCOSYLASE"/>
    <property type="match status" value="1"/>
</dbReference>
<name>A0A1T4Z5R5_9ACTN</name>
<dbReference type="EMBL" id="LT796768">
    <property type="protein sequence ID" value="SKB09354.1"/>
    <property type="molecule type" value="Genomic_DNA"/>
</dbReference>
<evidence type="ECO:0000256" key="3">
    <source>
        <dbReference type="ARBA" id="ARBA00011245"/>
    </source>
</evidence>
<evidence type="ECO:0000256" key="7">
    <source>
        <dbReference type="ARBA" id="ARBA00022801"/>
    </source>
</evidence>
<keyword evidence="8 15" id="KW-0862">Zinc</keyword>
<dbReference type="GO" id="GO:0140078">
    <property type="term" value="F:class I DNA-(apurinic or apyrimidinic site) endonuclease activity"/>
    <property type="evidence" value="ECO:0007669"/>
    <property type="project" value="UniProtKB-EC"/>
</dbReference>
<dbReference type="GO" id="GO:0006284">
    <property type="term" value="P:base-excision repair"/>
    <property type="evidence" value="ECO:0007669"/>
    <property type="project" value="InterPro"/>
</dbReference>
<dbReference type="STRING" id="1736691.SAMN06295964_2634"/>
<keyword evidence="9 15" id="KW-0238">DNA-binding</keyword>
<dbReference type="EC" id="4.2.99.18" evidence="15"/>
<comment type="catalytic activity">
    <reaction evidence="14 15">
        <text>2'-deoxyribonucleotide-(2'-deoxyribose 5'-phosphate)-2'-deoxyribonucleotide-DNA = a 3'-end 2'-deoxyribonucleotide-(2,3-dehydro-2,3-deoxyribose 5'-phosphate)-DNA + a 5'-end 5'-phospho-2'-deoxyribonucleoside-DNA + H(+)</text>
        <dbReference type="Rhea" id="RHEA:66592"/>
        <dbReference type="Rhea" id="RHEA-COMP:13180"/>
        <dbReference type="Rhea" id="RHEA-COMP:16897"/>
        <dbReference type="Rhea" id="RHEA-COMP:17067"/>
        <dbReference type="ChEBI" id="CHEBI:15378"/>
        <dbReference type="ChEBI" id="CHEBI:136412"/>
        <dbReference type="ChEBI" id="CHEBI:157695"/>
        <dbReference type="ChEBI" id="CHEBI:167181"/>
        <dbReference type="EC" id="4.2.99.18"/>
    </reaction>
</comment>
<accession>A0A1T4Z5R5</accession>
<dbReference type="NCBIfam" id="TIGR00577">
    <property type="entry name" value="fpg"/>
    <property type="match status" value="1"/>
</dbReference>
<evidence type="ECO:0000259" key="17">
    <source>
        <dbReference type="PROSITE" id="PS51068"/>
    </source>
</evidence>
<feature type="domain" description="FPG-type" evidence="16">
    <location>
        <begin position="240"/>
        <end position="274"/>
    </location>
</feature>
<feature type="active site" description="Proton donor; for delta-elimination activity" evidence="15">
    <location>
        <position position="264"/>
    </location>
</feature>
<dbReference type="HAMAP" id="MF_00103">
    <property type="entry name" value="Fapy_DNA_glycosyl"/>
    <property type="match status" value="1"/>
</dbReference>
<dbReference type="GO" id="GO:0003684">
    <property type="term" value="F:damaged DNA binding"/>
    <property type="evidence" value="ECO:0007669"/>
    <property type="project" value="InterPro"/>
</dbReference>
<protein>
    <recommendedName>
        <fullName evidence="15">Formamidopyrimidine-DNA glycosylase</fullName>
        <shortName evidence="15">Fapy-DNA glycosylase</shortName>
        <ecNumber evidence="15">3.2.2.23</ecNumber>
    </recommendedName>
    <alternativeName>
        <fullName evidence="15">DNA-(apurinic or apyrimidinic site) lyase MutM</fullName>
        <shortName evidence="15">AP lyase MutM</shortName>
        <ecNumber evidence="15">4.2.99.18</ecNumber>
    </alternativeName>
</protein>
<evidence type="ECO:0000256" key="1">
    <source>
        <dbReference type="ARBA" id="ARBA00001668"/>
    </source>
</evidence>
<keyword evidence="6 15" id="KW-0863">Zinc-finger</keyword>
<comment type="catalytic activity">
    <reaction evidence="1 15">
        <text>Hydrolysis of DNA containing ring-opened 7-methylguanine residues, releasing 2,6-diamino-4-hydroxy-5-(N-methyl)formamidopyrimidine.</text>
        <dbReference type="EC" id="3.2.2.23"/>
    </reaction>
</comment>
<keyword evidence="19" id="KW-1185">Reference proteome</keyword>
<organism evidence="18 19">
    <name type="scientific">Aeromicrobium choanae</name>
    <dbReference type="NCBI Taxonomy" id="1736691"/>
    <lineage>
        <taxon>Bacteria</taxon>
        <taxon>Bacillati</taxon>
        <taxon>Actinomycetota</taxon>
        <taxon>Actinomycetes</taxon>
        <taxon>Propionibacteriales</taxon>
        <taxon>Nocardioidaceae</taxon>
        <taxon>Aeromicrobium</taxon>
    </lineage>
</organism>
<feature type="domain" description="Formamidopyrimidine-DNA glycosylase catalytic" evidence="17">
    <location>
        <begin position="2"/>
        <end position="117"/>
    </location>
</feature>
<evidence type="ECO:0000256" key="10">
    <source>
        <dbReference type="ARBA" id="ARBA00023204"/>
    </source>
</evidence>
<dbReference type="GO" id="GO:0003690">
    <property type="term" value="F:double-stranded DNA binding"/>
    <property type="evidence" value="ECO:0007669"/>
    <property type="project" value="UniProtKB-ARBA"/>
</dbReference>
<dbReference type="Gene3D" id="3.20.190.10">
    <property type="entry name" value="MutM-like, N-terminal"/>
    <property type="match status" value="1"/>
</dbReference>
<evidence type="ECO:0000256" key="14">
    <source>
        <dbReference type="ARBA" id="ARBA00044632"/>
    </source>
</evidence>
<feature type="active site" description="Proton donor; for beta-elimination activity" evidence="15">
    <location>
        <position position="61"/>
    </location>
</feature>
<dbReference type="InterPro" id="IPR010979">
    <property type="entry name" value="Ribosomal_uS13-like_H2TH"/>
</dbReference>
<dbReference type="PANTHER" id="PTHR22993:SF9">
    <property type="entry name" value="FORMAMIDOPYRIMIDINE-DNA GLYCOSYLASE"/>
    <property type="match status" value="1"/>
</dbReference>
<dbReference type="SUPFAM" id="SSF57716">
    <property type="entry name" value="Glucocorticoid receptor-like (DNA-binding domain)"/>
    <property type="match status" value="1"/>
</dbReference>
<dbReference type="Gene3D" id="1.10.8.50">
    <property type="match status" value="1"/>
</dbReference>
<evidence type="ECO:0000256" key="8">
    <source>
        <dbReference type="ARBA" id="ARBA00022833"/>
    </source>
</evidence>
<keyword evidence="12 15" id="KW-0511">Multifunctional enzyme</keyword>
<evidence type="ECO:0000256" key="4">
    <source>
        <dbReference type="ARBA" id="ARBA00022723"/>
    </source>
</evidence>
<evidence type="ECO:0000313" key="18">
    <source>
        <dbReference type="EMBL" id="SKB09354.1"/>
    </source>
</evidence>
<reference evidence="19" key="1">
    <citation type="submission" date="2017-02" db="EMBL/GenBank/DDBJ databases">
        <authorList>
            <person name="Varghese N."/>
            <person name="Submissions S."/>
        </authorList>
    </citation>
    <scope>NUCLEOTIDE SEQUENCE [LARGE SCALE GENOMIC DNA]</scope>
    <source>
        <strain evidence="19">9H-4</strain>
    </source>
</reference>
<evidence type="ECO:0000256" key="9">
    <source>
        <dbReference type="ARBA" id="ARBA00023125"/>
    </source>
</evidence>
<dbReference type="SMART" id="SM01232">
    <property type="entry name" value="H2TH"/>
    <property type="match status" value="1"/>
</dbReference>
<dbReference type="GO" id="GO:0006979">
    <property type="term" value="P:response to oxidative stress"/>
    <property type="evidence" value="ECO:0007669"/>
    <property type="project" value="UniProtKB-ARBA"/>
</dbReference>
<evidence type="ECO:0000256" key="6">
    <source>
        <dbReference type="ARBA" id="ARBA00022771"/>
    </source>
</evidence>
<keyword evidence="7 15" id="KW-0378">Hydrolase</keyword>
<dbReference type="InterPro" id="IPR020629">
    <property type="entry name" value="FPG_Glyclase"/>
</dbReference>
<dbReference type="OrthoDB" id="9800855at2"/>
<keyword evidence="10 15" id="KW-0234">DNA repair</keyword>
<comment type="cofactor">
    <cofactor evidence="15">
        <name>Zn(2+)</name>
        <dbReference type="ChEBI" id="CHEBI:29105"/>
    </cofactor>
    <text evidence="15">Binds 1 zinc ion per subunit.</text>
</comment>
<dbReference type="Proteomes" id="UP000191040">
    <property type="component" value="Chromosome I"/>
</dbReference>
<dbReference type="RefSeq" id="WP_078700580.1">
    <property type="nucleotide sequence ID" value="NZ_LT796768.1"/>
</dbReference>
<dbReference type="Pfam" id="PF06831">
    <property type="entry name" value="H2TH"/>
    <property type="match status" value="1"/>
</dbReference>
<evidence type="ECO:0000313" key="19">
    <source>
        <dbReference type="Proteomes" id="UP000191040"/>
    </source>
</evidence>
<dbReference type="InterPro" id="IPR035937">
    <property type="entry name" value="FPG_N"/>
</dbReference>
<dbReference type="GO" id="GO:0034039">
    <property type="term" value="F:8-oxo-7,8-dihydroguanine DNA N-glycosylase activity"/>
    <property type="evidence" value="ECO:0007669"/>
    <property type="project" value="TreeGrafter"/>
</dbReference>
<dbReference type="SMART" id="SM00898">
    <property type="entry name" value="Fapy_DNA_glyco"/>
    <property type="match status" value="1"/>
</dbReference>
<feature type="active site" description="Proton donor" evidence="15">
    <location>
        <position position="3"/>
    </location>
</feature>
<dbReference type="SUPFAM" id="SSF46946">
    <property type="entry name" value="S13-like H2TH domain"/>
    <property type="match status" value="1"/>
</dbReference>
<evidence type="ECO:0000259" key="16">
    <source>
        <dbReference type="PROSITE" id="PS51066"/>
    </source>
</evidence>
<dbReference type="FunFam" id="1.10.8.50:FF:000003">
    <property type="entry name" value="Formamidopyrimidine-DNA glycosylase"/>
    <property type="match status" value="1"/>
</dbReference>
<feature type="binding site" evidence="15">
    <location>
        <position position="95"/>
    </location>
    <ligand>
        <name>DNA</name>
        <dbReference type="ChEBI" id="CHEBI:16991"/>
    </ligand>
</feature>
<dbReference type="EC" id="3.2.2.23" evidence="15"/>
<keyword evidence="11 15" id="KW-0456">Lyase</keyword>
<dbReference type="PROSITE" id="PS51068">
    <property type="entry name" value="FPG_CAT"/>
    <property type="match status" value="1"/>
</dbReference>
<gene>
    <name evidence="15" type="primary">mutM</name>
    <name evidence="15" type="synonym">fpg</name>
    <name evidence="18" type="ORF">SAMN06295964_2634</name>
</gene>
<comment type="subunit">
    <text evidence="3 15">Monomer.</text>
</comment>
<evidence type="ECO:0000256" key="11">
    <source>
        <dbReference type="ARBA" id="ARBA00023239"/>
    </source>
</evidence>
<dbReference type="InterPro" id="IPR000214">
    <property type="entry name" value="Znf_DNA_glyclase/AP_lyase"/>
</dbReference>
<dbReference type="CDD" id="cd08966">
    <property type="entry name" value="EcFpg-like_N"/>
    <property type="match status" value="1"/>
</dbReference>
<dbReference type="PROSITE" id="PS51066">
    <property type="entry name" value="ZF_FPG_2"/>
    <property type="match status" value="1"/>
</dbReference>
<comment type="similarity">
    <text evidence="2 15">Belongs to the FPG family.</text>
</comment>
<dbReference type="Pfam" id="PF01149">
    <property type="entry name" value="Fapy_DNA_glyco"/>
    <property type="match status" value="1"/>
</dbReference>
<dbReference type="AlphaFoldDB" id="A0A1T4Z5R5"/>
<dbReference type="InterPro" id="IPR012319">
    <property type="entry name" value="FPG_cat"/>
</dbReference>
<sequence length="281" mass="31248">MPELPEVEVVRRGLDDHVVGRTITAVEVLDSRSVRRHGPGPSDFVARLVSRRVESAHRRGKYLWLALDDGSSILTHLGMSGQALIADPDAPAPRHLRITLDLDDGRQLRFADQRIFGGMAVSETDPPTEIAHIALDPLDPAFDDAAFVARLRRRQTGVKRALLDQGLVSGVGNIYADEALWRARLHYARNTKGLRIAEATDLIGHVRDVMSQALEQGGTSFDALYVNVNGQSGYFDRSLNAYGQEGRPCDRCGDLIVREPFMNRSSYRCPTCQPRPRNGRW</sequence>
<evidence type="ECO:0000256" key="5">
    <source>
        <dbReference type="ARBA" id="ARBA00022763"/>
    </source>
</evidence>
<evidence type="ECO:0000256" key="12">
    <source>
        <dbReference type="ARBA" id="ARBA00023268"/>
    </source>
</evidence>
<keyword evidence="13 15" id="KW-0326">Glycosidase</keyword>